<feature type="compositionally biased region" description="Polar residues" evidence="5">
    <location>
        <begin position="17"/>
        <end position="31"/>
    </location>
</feature>
<keyword evidence="1" id="KW-0479">Metal-binding</keyword>
<dbReference type="EMBL" id="GHES01036330">
    <property type="protein sequence ID" value="MPA66889.1"/>
    <property type="molecule type" value="Transcribed_RNA"/>
</dbReference>
<dbReference type="Gene3D" id="3.30.40.10">
    <property type="entry name" value="Zinc/RING finger domain, C3HC4 (zinc finger)"/>
    <property type="match status" value="1"/>
</dbReference>
<feature type="region of interest" description="Disordered" evidence="5">
    <location>
        <begin position="1"/>
        <end position="114"/>
    </location>
</feature>
<dbReference type="InterPro" id="IPR045893">
    <property type="entry name" value="FREE1"/>
</dbReference>
<evidence type="ECO:0000256" key="5">
    <source>
        <dbReference type="SAM" id="MobiDB-lite"/>
    </source>
</evidence>
<protein>
    <recommendedName>
        <fullName evidence="6">FYVE-type domain-containing protein</fullName>
    </recommendedName>
</protein>
<dbReference type="GO" id="GO:0000813">
    <property type="term" value="C:ESCRT I complex"/>
    <property type="evidence" value="ECO:0007669"/>
    <property type="project" value="TreeGrafter"/>
</dbReference>
<dbReference type="PANTHER" id="PTHR46977">
    <property type="entry name" value="PROTEIN FREE1"/>
    <property type="match status" value="1"/>
</dbReference>
<name>A0A5B7BDG1_DAVIN</name>
<accession>A0A5B7BDG1</accession>
<gene>
    <name evidence="7" type="ORF">Din_036330</name>
</gene>
<dbReference type="InterPro" id="IPR017455">
    <property type="entry name" value="Znf_FYVE-rel"/>
</dbReference>
<dbReference type="GO" id="GO:0043130">
    <property type="term" value="F:ubiquitin binding"/>
    <property type="evidence" value="ECO:0007669"/>
    <property type="project" value="InterPro"/>
</dbReference>
<evidence type="ECO:0000256" key="2">
    <source>
        <dbReference type="ARBA" id="ARBA00022771"/>
    </source>
</evidence>
<dbReference type="FunFam" id="3.30.40.10:FF:000312">
    <property type="entry name" value="Zinc finger, FYVE-type, endofin"/>
    <property type="match status" value="1"/>
</dbReference>
<dbReference type="CDD" id="cd15730">
    <property type="entry name" value="FYVE_EEA1"/>
    <property type="match status" value="1"/>
</dbReference>
<dbReference type="SUPFAM" id="SSF57903">
    <property type="entry name" value="FYVE/PHD zinc finger"/>
    <property type="match status" value="1"/>
</dbReference>
<dbReference type="GO" id="GO:0070676">
    <property type="term" value="P:intralumenal vesicle formation"/>
    <property type="evidence" value="ECO:0007669"/>
    <property type="project" value="TreeGrafter"/>
</dbReference>
<dbReference type="Pfam" id="PF01363">
    <property type="entry name" value="FYVE"/>
    <property type="match status" value="1"/>
</dbReference>
<evidence type="ECO:0000256" key="1">
    <source>
        <dbReference type="ARBA" id="ARBA00022723"/>
    </source>
</evidence>
<feature type="compositionally biased region" description="Low complexity" evidence="5">
    <location>
        <begin position="79"/>
        <end position="99"/>
    </location>
</feature>
<dbReference type="InterPro" id="IPR013083">
    <property type="entry name" value="Znf_RING/FYVE/PHD"/>
</dbReference>
<dbReference type="GO" id="GO:0036258">
    <property type="term" value="P:multivesicular body assembly"/>
    <property type="evidence" value="ECO:0007669"/>
    <property type="project" value="InterPro"/>
</dbReference>
<dbReference type="PANTHER" id="PTHR46977:SF4">
    <property type="entry name" value="PROTEIN FREE1-LIKE"/>
    <property type="match status" value="1"/>
</dbReference>
<proteinExistence type="predicted"/>
<dbReference type="GO" id="GO:0031902">
    <property type="term" value="C:late endosome membrane"/>
    <property type="evidence" value="ECO:0007669"/>
    <property type="project" value="TreeGrafter"/>
</dbReference>
<dbReference type="GO" id="GO:0008270">
    <property type="term" value="F:zinc ion binding"/>
    <property type="evidence" value="ECO:0007669"/>
    <property type="project" value="UniProtKB-KW"/>
</dbReference>
<reference evidence="7" key="1">
    <citation type="submission" date="2019-08" db="EMBL/GenBank/DDBJ databases">
        <title>Reference gene set and small RNA set construction with multiple tissues from Davidia involucrata Baill.</title>
        <authorList>
            <person name="Yang H."/>
            <person name="Zhou C."/>
            <person name="Li G."/>
            <person name="Wang J."/>
            <person name="Gao P."/>
            <person name="Wang M."/>
            <person name="Wang R."/>
            <person name="Zhao Y."/>
        </authorList>
    </citation>
    <scope>NUCLEOTIDE SEQUENCE</scope>
    <source>
        <tissue evidence="7">Mixed with DoveR01_LX</tissue>
    </source>
</reference>
<evidence type="ECO:0000256" key="4">
    <source>
        <dbReference type="PROSITE-ProRule" id="PRU00091"/>
    </source>
</evidence>
<feature type="compositionally biased region" description="Polar residues" evidence="5">
    <location>
        <begin position="105"/>
        <end position="114"/>
    </location>
</feature>
<sequence length="560" mass="61534">MQQSDISSSYYQYYQSHFQNPNPGSNPNDPQLSPVPATFASAPPVSSGYSPSDHSDYSSAFPPFPQTPDNVPHLIPIASTSTYPPNPNSQPSNYSQPYSFPHLMSQPSLNYSSDQNQTVLNYDHSIPNYNSNPNSSFSMTSYSPASHGHPEASTVPNYKNQYESGVNFGGYGTQGMYGDIGEPRPEIGSRYDHGRFPDDVSVGGVYAYNGGNKEPYGARGSGSKGSTGVIFDDYGRPIGFTNEKEENGTGSLGRIVKAIPKTETQQVSKSGVQKFRVNLLSEGGSQCDMDVLCQIGLDGIQILDPATCRTLRIYPLETVTRWEVLDSYIFAFWAKSSIDIEPRRIRLKSNSYTTNNILDMVTAATIQLKEIGGRSKPSDSLKFSEQPSEKKKGFSDWMKVKPVNEEKYHWVPDETVTKCTACGTDFGAFVRKHHCRNCGDIFCDKCTQGRIALTADEYAQPVRVCDQCLAEVTQRLGNAKETAGKVAELQSHEDLAKKLQEEMDKNCKISTGLKSDGYGMQMKEVACPTCTVHLQVQVPASGSETIECSVCQHPFLVNAP</sequence>
<dbReference type="SMART" id="SM00064">
    <property type="entry name" value="FYVE"/>
    <property type="match status" value="1"/>
</dbReference>
<dbReference type="AlphaFoldDB" id="A0A5B7BDG1"/>
<organism evidence="7">
    <name type="scientific">Davidia involucrata</name>
    <name type="common">Dove tree</name>
    <dbReference type="NCBI Taxonomy" id="16924"/>
    <lineage>
        <taxon>Eukaryota</taxon>
        <taxon>Viridiplantae</taxon>
        <taxon>Streptophyta</taxon>
        <taxon>Embryophyta</taxon>
        <taxon>Tracheophyta</taxon>
        <taxon>Spermatophyta</taxon>
        <taxon>Magnoliopsida</taxon>
        <taxon>eudicotyledons</taxon>
        <taxon>Gunneridae</taxon>
        <taxon>Pentapetalae</taxon>
        <taxon>asterids</taxon>
        <taxon>Cornales</taxon>
        <taxon>Nyssaceae</taxon>
        <taxon>Davidia</taxon>
    </lineage>
</organism>
<evidence type="ECO:0000259" key="6">
    <source>
        <dbReference type="PROSITE" id="PS50178"/>
    </source>
</evidence>
<feature type="compositionally biased region" description="Low complexity" evidence="5">
    <location>
        <begin position="1"/>
        <end position="16"/>
    </location>
</feature>
<keyword evidence="3" id="KW-0862">Zinc</keyword>
<dbReference type="InterPro" id="IPR011011">
    <property type="entry name" value="Znf_FYVE_PHD"/>
</dbReference>
<feature type="domain" description="FYVE-type" evidence="6">
    <location>
        <begin position="413"/>
        <end position="473"/>
    </location>
</feature>
<dbReference type="PROSITE" id="PS50178">
    <property type="entry name" value="ZF_FYVE"/>
    <property type="match status" value="1"/>
</dbReference>
<keyword evidence="2 4" id="KW-0863">Zinc-finger</keyword>
<evidence type="ECO:0000313" key="7">
    <source>
        <dbReference type="EMBL" id="MPA66889.1"/>
    </source>
</evidence>
<dbReference type="InterPro" id="IPR000306">
    <property type="entry name" value="Znf_FYVE"/>
</dbReference>
<evidence type="ECO:0000256" key="3">
    <source>
        <dbReference type="ARBA" id="ARBA00022833"/>
    </source>
</evidence>